<keyword evidence="4" id="KW-1185">Reference proteome</keyword>
<feature type="compositionally biased region" description="Low complexity" evidence="1">
    <location>
        <begin position="88"/>
        <end position="120"/>
    </location>
</feature>
<protein>
    <submittedName>
        <fullName evidence="3">Uncharacterized protein</fullName>
    </submittedName>
</protein>
<evidence type="ECO:0000256" key="1">
    <source>
        <dbReference type="SAM" id="MobiDB-lite"/>
    </source>
</evidence>
<name>A0A9W8LWC0_9FUNG</name>
<feature type="compositionally biased region" description="Low complexity" evidence="1">
    <location>
        <begin position="128"/>
        <end position="153"/>
    </location>
</feature>
<feature type="chain" id="PRO_5040791463" evidence="2">
    <location>
        <begin position="27"/>
        <end position="264"/>
    </location>
</feature>
<proteinExistence type="predicted"/>
<gene>
    <name evidence="3" type="ORF">H4R20_001076</name>
</gene>
<evidence type="ECO:0000256" key="2">
    <source>
        <dbReference type="SAM" id="SignalP"/>
    </source>
</evidence>
<evidence type="ECO:0000313" key="4">
    <source>
        <dbReference type="Proteomes" id="UP001140094"/>
    </source>
</evidence>
<evidence type="ECO:0000313" key="3">
    <source>
        <dbReference type="EMBL" id="KAJ2807943.1"/>
    </source>
</evidence>
<sequence length="264" mass="25777">MIRLHLKLRQITTIALLAYASSSCLAGDLGPRQVAGVGAVATTTPVDAGAVAPVDTALTPAQAGVATTPTGETTGAVAGVGVTTTPTAAAVTPTTTPAHATTTTPTPAGAAAATTSTPKTTPTPTPTPATTKSSTSTTSPDTTTPAVPAPGDLGAAGGGGGNQPALTSEPNNVYTATQGSGGILDYGSCLEFESQCNSLCTDGIFSMNCVDGGICLCYEDTSSDSVSEDDGSDGATSSDSLAMRQLSVWGISAMIVLVTTGAFL</sequence>
<dbReference type="Proteomes" id="UP001140094">
    <property type="component" value="Unassembled WGS sequence"/>
</dbReference>
<reference evidence="3" key="1">
    <citation type="submission" date="2022-07" db="EMBL/GenBank/DDBJ databases">
        <title>Phylogenomic reconstructions and comparative analyses of Kickxellomycotina fungi.</title>
        <authorList>
            <person name="Reynolds N.K."/>
            <person name="Stajich J.E."/>
            <person name="Barry K."/>
            <person name="Grigoriev I.V."/>
            <person name="Crous P."/>
            <person name="Smith M.E."/>
        </authorList>
    </citation>
    <scope>NUCLEOTIDE SEQUENCE</scope>
    <source>
        <strain evidence="3">NRRL 1565</strain>
    </source>
</reference>
<dbReference type="EMBL" id="JANBUO010000075">
    <property type="protein sequence ID" value="KAJ2807943.1"/>
    <property type="molecule type" value="Genomic_DNA"/>
</dbReference>
<dbReference type="PROSITE" id="PS51257">
    <property type="entry name" value="PROKAR_LIPOPROTEIN"/>
    <property type="match status" value="1"/>
</dbReference>
<feature type="region of interest" description="Disordered" evidence="1">
    <location>
        <begin position="88"/>
        <end position="173"/>
    </location>
</feature>
<keyword evidence="2" id="KW-0732">Signal</keyword>
<comment type="caution">
    <text evidence="3">The sequence shown here is derived from an EMBL/GenBank/DDBJ whole genome shotgun (WGS) entry which is preliminary data.</text>
</comment>
<feature type="signal peptide" evidence="2">
    <location>
        <begin position="1"/>
        <end position="26"/>
    </location>
</feature>
<dbReference type="AlphaFoldDB" id="A0A9W8LWC0"/>
<accession>A0A9W8LWC0</accession>
<organism evidence="3 4">
    <name type="scientific">Coemansia guatemalensis</name>
    <dbReference type="NCBI Taxonomy" id="2761395"/>
    <lineage>
        <taxon>Eukaryota</taxon>
        <taxon>Fungi</taxon>
        <taxon>Fungi incertae sedis</taxon>
        <taxon>Zoopagomycota</taxon>
        <taxon>Kickxellomycotina</taxon>
        <taxon>Kickxellomycetes</taxon>
        <taxon>Kickxellales</taxon>
        <taxon>Kickxellaceae</taxon>
        <taxon>Coemansia</taxon>
    </lineage>
</organism>
<dbReference type="OrthoDB" id="5597717at2759"/>